<keyword evidence="2" id="KW-1185">Reference proteome</keyword>
<accession>A0ACC0V046</accession>
<sequence>MFYRTANYLMSLLARGSGVSMSTAKLEQPVQPECTFSYTSAPGVTIPAGMFQRAMSMPIAMANDDDEIDDFDLIDATEAYNAKLPQYKNAMRSAKELASPTYSAKVAAQDAASSWLDEVELEQAYYGLGAEENDYRNCLSDNELMSDSYSEYDDEDEDMTAGVVYSRDQFASRQPATWRGRNLDWNEGSGGAYI</sequence>
<dbReference type="EMBL" id="CM047944">
    <property type="protein sequence ID" value="KAI9899515.1"/>
    <property type="molecule type" value="Genomic_DNA"/>
</dbReference>
<dbReference type="Proteomes" id="UP001163324">
    <property type="component" value="Chromosome 5"/>
</dbReference>
<protein>
    <submittedName>
        <fullName evidence="1">Uncharacterized protein</fullName>
    </submittedName>
</protein>
<evidence type="ECO:0000313" key="2">
    <source>
        <dbReference type="Proteomes" id="UP001163324"/>
    </source>
</evidence>
<proteinExistence type="predicted"/>
<gene>
    <name evidence="1" type="ORF">N3K66_005976</name>
</gene>
<organism evidence="1 2">
    <name type="scientific">Trichothecium roseum</name>
    <dbReference type="NCBI Taxonomy" id="47278"/>
    <lineage>
        <taxon>Eukaryota</taxon>
        <taxon>Fungi</taxon>
        <taxon>Dikarya</taxon>
        <taxon>Ascomycota</taxon>
        <taxon>Pezizomycotina</taxon>
        <taxon>Sordariomycetes</taxon>
        <taxon>Hypocreomycetidae</taxon>
        <taxon>Hypocreales</taxon>
        <taxon>Hypocreales incertae sedis</taxon>
        <taxon>Trichothecium</taxon>
    </lineage>
</organism>
<evidence type="ECO:0000313" key="1">
    <source>
        <dbReference type="EMBL" id="KAI9899515.1"/>
    </source>
</evidence>
<comment type="caution">
    <text evidence="1">The sequence shown here is derived from an EMBL/GenBank/DDBJ whole genome shotgun (WGS) entry which is preliminary data.</text>
</comment>
<name>A0ACC0V046_9HYPO</name>
<reference evidence="1" key="1">
    <citation type="submission" date="2022-10" db="EMBL/GenBank/DDBJ databases">
        <title>Complete Genome of Trichothecium roseum strain YXFP-22015, a Plant Pathogen Isolated from Citrus.</title>
        <authorList>
            <person name="Wang Y."/>
            <person name="Zhu L."/>
        </authorList>
    </citation>
    <scope>NUCLEOTIDE SEQUENCE</scope>
    <source>
        <strain evidence="1">YXFP-22015</strain>
    </source>
</reference>